<keyword evidence="2" id="KW-0479">Metal-binding</keyword>
<dbReference type="InterPro" id="IPR002933">
    <property type="entry name" value="Peptidase_M20"/>
</dbReference>
<dbReference type="InterPro" id="IPR017439">
    <property type="entry name" value="Amidohydrolase"/>
</dbReference>
<dbReference type="EC" id="3.5.1.32" evidence="5"/>
<feature type="binding site" evidence="2">
    <location>
        <position position="123"/>
    </location>
    <ligand>
        <name>Mn(2+)</name>
        <dbReference type="ChEBI" id="CHEBI:29035"/>
        <label>2</label>
    </ligand>
</feature>
<keyword evidence="1 5" id="KW-0378">Hydrolase</keyword>
<evidence type="ECO:0000256" key="2">
    <source>
        <dbReference type="PIRSR" id="PIRSR005962-1"/>
    </source>
</evidence>
<dbReference type="AlphaFoldDB" id="A0A7W7U7H6"/>
<dbReference type="GO" id="GO:0046872">
    <property type="term" value="F:metal ion binding"/>
    <property type="evidence" value="ECO:0007669"/>
    <property type="project" value="UniProtKB-KW"/>
</dbReference>
<keyword evidence="2" id="KW-0464">Manganese</keyword>
<feature type="binding site" evidence="2">
    <location>
        <position position="157"/>
    </location>
    <ligand>
        <name>Mn(2+)</name>
        <dbReference type="ChEBI" id="CHEBI:29035"/>
        <label>2</label>
    </ligand>
</feature>
<dbReference type="SUPFAM" id="SSF55031">
    <property type="entry name" value="Bacterial exopeptidase dimerisation domain"/>
    <property type="match status" value="1"/>
</dbReference>
<dbReference type="FunFam" id="3.30.70.360:FF:000001">
    <property type="entry name" value="N-acetyldiaminopimelate deacetylase"/>
    <property type="match status" value="1"/>
</dbReference>
<dbReference type="CDD" id="cd03886">
    <property type="entry name" value="M20_Acy1"/>
    <property type="match status" value="1"/>
</dbReference>
<evidence type="ECO:0000256" key="1">
    <source>
        <dbReference type="ARBA" id="ARBA00022801"/>
    </source>
</evidence>
<dbReference type="PANTHER" id="PTHR11014">
    <property type="entry name" value="PEPTIDASE M20 FAMILY MEMBER"/>
    <property type="match status" value="1"/>
</dbReference>
<feature type="region of interest" description="Disordered" evidence="3">
    <location>
        <begin position="66"/>
        <end position="88"/>
    </location>
</feature>
<name>A0A7W7U7H6_9ACTN</name>
<evidence type="ECO:0000259" key="4">
    <source>
        <dbReference type="Pfam" id="PF07687"/>
    </source>
</evidence>
<proteinExistence type="predicted"/>
<dbReference type="InterPro" id="IPR036264">
    <property type="entry name" value="Bact_exopeptidase_dim_dom"/>
</dbReference>
<evidence type="ECO:0000313" key="6">
    <source>
        <dbReference type="Proteomes" id="UP000582643"/>
    </source>
</evidence>
<dbReference type="Gene3D" id="3.40.630.10">
    <property type="entry name" value="Zn peptidases"/>
    <property type="match status" value="1"/>
</dbReference>
<dbReference type="RefSeq" id="WP_184932789.1">
    <property type="nucleotide sequence ID" value="NZ_JACHJY010000013.1"/>
</dbReference>
<dbReference type="InterPro" id="IPR011650">
    <property type="entry name" value="Peptidase_M20_dimer"/>
</dbReference>
<keyword evidence="6" id="KW-1185">Reference proteome</keyword>
<feature type="binding site" evidence="2">
    <location>
        <position position="185"/>
    </location>
    <ligand>
        <name>Mn(2+)</name>
        <dbReference type="ChEBI" id="CHEBI:29035"/>
        <label>2</label>
    </ligand>
</feature>
<dbReference type="EMBL" id="JACHJY010000013">
    <property type="protein sequence ID" value="MBB4986421.1"/>
    <property type="molecule type" value="Genomic_DNA"/>
</dbReference>
<evidence type="ECO:0000256" key="3">
    <source>
        <dbReference type="SAM" id="MobiDB-lite"/>
    </source>
</evidence>
<feature type="domain" description="Peptidase M20 dimerisation" evidence="4">
    <location>
        <begin position="209"/>
        <end position="299"/>
    </location>
</feature>
<dbReference type="Proteomes" id="UP000582643">
    <property type="component" value="Unassembled WGS sequence"/>
</dbReference>
<dbReference type="SUPFAM" id="SSF53187">
    <property type="entry name" value="Zn-dependent exopeptidases"/>
    <property type="match status" value="1"/>
</dbReference>
<reference evidence="5 6" key="1">
    <citation type="submission" date="2020-08" db="EMBL/GenBank/DDBJ databases">
        <title>Genomic Encyclopedia of Type Strains, Phase III (KMG-III): the genomes of soil and plant-associated and newly described type strains.</title>
        <authorList>
            <person name="Whitman W."/>
        </authorList>
    </citation>
    <scope>NUCLEOTIDE SEQUENCE [LARGE SCALE GENOMIC DNA]</scope>
    <source>
        <strain evidence="5 6">SFB5A</strain>
    </source>
</reference>
<dbReference type="GO" id="GO:0047980">
    <property type="term" value="F:hippurate hydrolase activity"/>
    <property type="evidence" value="ECO:0007669"/>
    <property type="project" value="UniProtKB-EC"/>
</dbReference>
<feature type="binding site" evidence="2">
    <location>
        <position position="388"/>
    </location>
    <ligand>
        <name>Mn(2+)</name>
        <dbReference type="ChEBI" id="CHEBI:29035"/>
        <label>2</label>
    </ligand>
</feature>
<dbReference type="GO" id="GO:0019877">
    <property type="term" value="P:diaminopimelate biosynthetic process"/>
    <property type="evidence" value="ECO:0007669"/>
    <property type="project" value="UniProtKB-ARBA"/>
</dbReference>
<protein>
    <submittedName>
        <fullName evidence="5">Hippurate hydrolase</fullName>
        <ecNumber evidence="5">3.5.1.32</ecNumber>
    </submittedName>
</protein>
<feature type="binding site" evidence="2">
    <location>
        <position position="121"/>
    </location>
    <ligand>
        <name>Mn(2+)</name>
        <dbReference type="ChEBI" id="CHEBI:29035"/>
        <label>2</label>
    </ligand>
</feature>
<organism evidence="5 6">
    <name type="scientific">Streptomyces nymphaeiformis</name>
    <dbReference type="NCBI Taxonomy" id="2663842"/>
    <lineage>
        <taxon>Bacteria</taxon>
        <taxon>Bacillati</taxon>
        <taxon>Actinomycetota</taxon>
        <taxon>Actinomycetes</taxon>
        <taxon>Kitasatosporales</taxon>
        <taxon>Streptomycetaceae</taxon>
        <taxon>Streptomyces</taxon>
    </lineage>
</organism>
<sequence>MDLLHDAHALAPVLTALRHSLHREPELGLDLPLTQAKVIAALDGLGLEITPGRALSSVTAVLRGGSPGPALPRGGHPGQAAPRGGPTRPAVLLRGDMDALPVQEDTGVPYASVVDGRMHACGHDLHTAGLVGAAHLLAARREQLAGDVVFMFQPGEEGQGGAKIMIDEGVLDAAGERVVAAYALHVVSRGAPTGYAATRPGPMLAASDTVHVTVRGEGGHGSSPHAAVDPVPALCAMVTALQTLVTREIDIFDPAVVTVGRLEAGTAPNVIPESGRFSATVRTFSDASRATVRAAFERTVHGLAAAHGVRADIDYVHQYPPTVNHDGEAAFALDTARDVLGEDRVLPAPTPMAGSEDFSFVLREVPGAFLGLGACPVGTDPATAPMNHSPQAVYDDGALPHAAALLAGLALRRLALTAQE</sequence>
<comment type="cofactor">
    <cofactor evidence="2">
        <name>Mn(2+)</name>
        <dbReference type="ChEBI" id="CHEBI:29035"/>
    </cofactor>
    <text evidence="2">The Mn(2+) ion enhances activity.</text>
</comment>
<evidence type="ECO:0000313" key="5">
    <source>
        <dbReference type="EMBL" id="MBB4986421.1"/>
    </source>
</evidence>
<gene>
    <name evidence="5" type="ORF">GGE06_007389</name>
</gene>
<dbReference type="PIRSF" id="PIRSF005962">
    <property type="entry name" value="Pept_M20D_amidohydro"/>
    <property type="match status" value="1"/>
</dbReference>
<dbReference type="NCBIfam" id="TIGR01891">
    <property type="entry name" value="amidohydrolases"/>
    <property type="match status" value="1"/>
</dbReference>
<dbReference type="Pfam" id="PF07687">
    <property type="entry name" value="M20_dimer"/>
    <property type="match status" value="1"/>
</dbReference>
<dbReference type="Pfam" id="PF01546">
    <property type="entry name" value="Peptidase_M20"/>
    <property type="match status" value="1"/>
</dbReference>
<dbReference type="PANTHER" id="PTHR11014:SF63">
    <property type="entry name" value="METALLOPEPTIDASE, PUTATIVE (AFU_ORTHOLOGUE AFUA_6G09600)-RELATED"/>
    <property type="match status" value="1"/>
</dbReference>
<comment type="caution">
    <text evidence="5">The sequence shown here is derived from an EMBL/GenBank/DDBJ whole genome shotgun (WGS) entry which is preliminary data.</text>
</comment>
<accession>A0A7W7U7H6</accession>
<dbReference type="Gene3D" id="3.30.70.360">
    <property type="match status" value="1"/>
</dbReference>
<dbReference type="GO" id="GO:0050118">
    <property type="term" value="F:N-acetyldiaminopimelate deacetylase activity"/>
    <property type="evidence" value="ECO:0007669"/>
    <property type="project" value="UniProtKB-ARBA"/>
</dbReference>